<evidence type="ECO:0000256" key="4">
    <source>
        <dbReference type="ARBA" id="ARBA00022692"/>
    </source>
</evidence>
<dbReference type="InterPro" id="IPR020846">
    <property type="entry name" value="MFS_dom"/>
</dbReference>
<dbReference type="PANTHER" id="PTHR48023:SF4">
    <property type="entry name" value="D-XYLOSE-PROTON SYMPORTER-LIKE 2"/>
    <property type="match status" value="1"/>
</dbReference>
<gene>
    <name evidence="10" type="ORF">EGI31_19735</name>
</gene>
<dbReference type="PROSITE" id="PS00217">
    <property type="entry name" value="SUGAR_TRANSPORT_2"/>
    <property type="match status" value="1"/>
</dbReference>
<feature type="transmembrane region" description="Helical" evidence="8">
    <location>
        <begin position="164"/>
        <end position="186"/>
    </location>
</feature>
<organism evidence="10 11">
    <name type="scientific">Lacihabitans soyangensis</name>
    <dbReference type="NCBI Taxonomy" id="869394"/>
    <lineage>
        <taxon>Bacteria</taxon>
        <taxon>Pseudomonadati</taxon>
        <taxon>Bacteroidota</taxon>
        <taxon>Cytophagia</taxon>
        <taxon>Cytophagales</taxon>
        <taxon>Leadbetterellaceae</taxon>
        <taxon>Lacihabitans</taxon>
    </lineage>
</organism>
<evidence type="ECO:0000256" key="3">
    <source>
        <dbReference type="ARBA" id="ARBA00022448"/>
    </source>
</evidence>
<keyword evidence="11" id="KW-1185">Reference proteome</keyword>
<evidence type="ECO:0000256" key="2">
    <source>
        <dbReference type="ARBA" id="ARBA00010992"/>
    </source>
</evidence>
<comment type="caution">
    <text evidence="10">The sequence shown here is derived from an EMBL/GenBank/DDBJ whole genome shotgun (WGS) entry which is preliminary data.</text>
</comment>
<feature type="transmembrane region" description="Helical" evidence="8">
    <location>
        <begin position="48"/>
        <end position="65"/>
    </location>
</feature>
<evidence type="ECO:0000256" key="7">
    <source>
        <dbReference type="RuleBase" id="RU003346"/>
    </source>
</evidence>
<feature type="transmembrane region" description="Helical" evidence="8">
    <location>
        <begin position="7"/>
        <end position="28"/>
    </location>
</feature>
<keyword evidence="5 8" id="KW-1133">Transmembrane helix</keyword>
<evidence type="ECO:0000256" key="1">
    <source>
        <dbReference type="ARBA" id="ARBA00004141"/>
    </source>
</evidence>
<comment type="similarity">
    <text evidence="2 7">Belongs to the major facilitator superfamily. Sugar transporter (TC 2.A.1.1) family.</text>
</comment>
<dbReference type="PROSITE" id="PS00216">
    <property type="entry name" value="SUGAR_TRANSPORT_1"/>
    <property type="match status" value="1"/>
</dbReference>
<reference evidence="10 11" key="1">
    <citation type="submission" date="2018-11" db="EMBL/GenBank/DDBJ databases">
        <title>Novel bacteria species description.</title>
        <authorList>
            <person name="Han J.-H."/>
        </authorList>
    </citation>
    <scope>NUCLEOTIDE SEQUENCE [LARGE SCALE GENOMIC DNA]</scope>
    <source>
        <strain evidence="10 11">KCTC23259</strain>
    </source>
</reference>
<feature type="transmembrane region" description="Helical" evidence="8">
    <location>
        <begin position="77"/>
        <end position="95"/>
    </location>
</feature>
<dbReference type="Pfam" id="PF00083">
    <property type="entry name" value="Sugar_tr"/>
    <property type="match status" value="1"/>
</dbReference>
<evidence type="ECO:0000259" key="9">
    <source>
        <dbReference type="PROSITE" id="PS50850"/>
    </source>
</evidence>
<comment type="subcellular location">
    <subcellularLocation>
        <location evidence="1">Membrane</location>
        <topology evidence="1">Multi-pass membrane protein</topology>
    </subcellularLocation>
</comment>
<dbReference type="RefSeq" id="WP_255038863.1">
    <property type="nucleotide sequence ID" value="NZ_RJUF01000180.1"/>
</dbReference>
<evidence type="ECO:0000313" key="11">
    <source>
        <dbReference type="Proteomes" id="UP001204144"/>
    </source>
</evidence>
<keyword evidence="4 8" id="KW-0812">Transmembrane</keyword>
<dbReference type="InterPro" id="IPR005829">
    <property type="entry name" value="Sugar_transporter_CS"/>
</dbReference>
<name>A0AAE3KU36_9BACT</name>
<dbReference type="PRINTS" id="PR00171">
    <property type="entry name" value="SUGRTRNSPORT"/>
</dbReference>
<dbReference type="AlphaFoldDB" id="A0AAE3KU36"/>
<evidence type="ECO:0000256" key="6">
    <source>
        <dbReference type="ARBA" id="ARBA00023136"/>
    </source>
</evidence>
<keyword evidence="6 8" id="KW-0472">Membrane</keyword>
<feature type="transmembrane region" description="Helical" evidence="8">
    <location>
        <begin position="101"/>
        <end position="122"/>
    </location>
</feature>
<dbReference type="NCBIfam" id="TIGR00879">
    <property type="entry name" value="SP"/>
    <property type="match status" value="1"/>
</dbReference>
<evidence type="ECO:0000256" key="5">
    <source>
        <dbReference type="ARBA" id="ARBA00022989"/>
    </source>
</evidence>
<dbReference type="PROSITE" id="PS50850">
    <property type="entry name" value="MFS"/>
    <property type="match status" value="1"/>
</dbReference>
<feature type="transmembrane region" description="Helical" evidence="8">
    <location>
        <begin position="276"/>
        <end position="299"/>
    </location>
</feature>
<accession>A0AAE3KU36</accession>
<feature type="transmembrane region" description="Helical" evidence="8">
    <location>
        <begin position="241"/>
        <end position="264"/>
    </location>
</feature>
<keyword evidence="3 7" id="KW-0813">Transport</keyword>
<feature type="transmembrane region" description="Helical" evidence="8">
    <location>
        <begin position="306"/>
        <end position="327"/>
    </location>
</feature>
<dbReference type="PANTHER" id="PTHR48023">
    <property type="entry name" value="D-XYLOSE-PROTON SYMPORTER-LIKE 2"/>
    <property type="match status" value="1"/>
</dbReference>
<feature type="domain" description="Major facilitator superfamily (MFS) profile" evidence="9">
    <location>
        <begin position="10"/>
        <end position="424"/>
    </location>
</feature>
<dbReference type="InterPro" id="IPR003663">
    <property type="entry name" value="Sugar/inositol_transpt"/>
</dbReference>
<protein>
    <submittedName>
        <fullName evidence="10">MFS transporter</fullName>
    </submittedName>
</protein>
<dbReference type="Gene3D" id="1.20.1250.20">
    <property type="entry name" value="MFS general substrate transporter like domains"/>
    <property type="match status" value="1"/>
</dbReference>
<sequence length="438" mass="48039">MNQNLKIFFWSLSAALGGFLFGFDTAVISGVEQTLQKLWNLNSFEHGVTVSIALIGTVVGSVIGGIPAEKLGRKKSLLIIALLYLVSSLGTAYAVDWSVFLVFRFMGGLGVGVSSVVAPLYISEIAPAHKRGRLVAMFQFNIVFGILMAYLSNYLLSGIGENEWRWMLGVQAFPSIIFTITVLLIPESPRWLILKRGDISTARKILLTIDENSAEQIISSIKQNTSKVQISLFQKGYSKPIILAVLFAVFNQVSGINAIIYFAPRIFEMAGIGKDSALLSSAGIGLINLVSTLLGISLIDKFGRRALMIAGSCGLILTLFLVAQAFFTQRMGMNVPFYLFAYIAFFAFSQGAVIWVFISEIFPNEVRANGQALGSFTHWLMASIITFTFPYIAETFGGGIVFAFFALMMVLQLLFAWKIMPETKGKSLENMDSVVLVH</sequence>
<feature type="transmembrane region" description="Helical" evidence="8">
    <location>
        <begin position="399"/>
        <end position="417"/>
    </location>
</feature>
<dbReference type="InterPro" id="IPR005828">
    <property type="entry name" value="MFS_sugar_transport-like"/>
</dbReference>
<dbReference type="InterPro" id="IPR036259">
    <property type="entry name" value="MFS_trans_sf"/>
</dbReference>
<dbReference type="GO" id="GO:0016020">
    <property type="term" value="C:membrane"/>
    <property type="evidence" value="ECO:0007669"/>
    <property type="project" value="UniProtKB-SubCell"/>
</dbReference>
<feature type="transmembrane region" description="Helical" evidence="8">
    <location>
        <begin position="134"/>
        <end position="152"/>
    </location>
</feature>
<feature type="transmembrane region" description="Helical" evidence="8">
    <location>
        <begin position="339"/>
        <end position="358"/>
    </location>
</feature>
<proteinExistence type="inferred from homology"/>
<dbReference type="SUPFAM" id="SSF103473">
    <property type="entry name" value="MFS general substrate transporter"/>
    <property type="match status" value="1"/>
</dbReference>
<dbReference type="Proteomes" id="UP001204144">
    <property type="component" value="Unassembled WGS sequence"/>
</dbReference>
<evidence type="ECO:0000256" key="8">
    <source>
        <dbReference type="SAM" id="Phobius"/>
    </source>
</evidence>
<dbReference type="InterPro" id="IPR050820">
    <property type="entry name" value="MFS_Sugar_Transporter"/>
</dbReference>
<dbReference type="EMBL" id="RJUF01000180">
    <property type="protein sequence ID" value="MCP9765172.1"/>
    <property type="molecule type" value="Genomic_DNA"/>
</dbReference>
<dbReference type="GO" id="GO:0022857">
    <property type="term" value="F:transmembrane transporter activity"/>
    <property type="evidence" value="ECO:0007669"/>
    <property type="project" value="InterPro"/>
</dbReference>
<feature type="transmembrane region" description="Helical" evidence="8">
    <location>
        <begin position="370"/>
        <end position="393"/>
    </location>
</feature>
<evidence type="ECO:0000313" key="10">
    <source>
        <dbReference type="EMBL" id="MCP9765172.1"/>
    </source>
</evidence>